<keyword evidence="4" id="KW-1185">Reference proteome</keyword>
<dbReference type="EMBL" id="JARJLG010000147">
    <property type="protein sequence ID" value="KAJ7736770.1"/>
    <property type="molecule type" value="Genomic_DNA"/>
</dbReference>
<sequence>MPYPLRLSAVVYIAICVVSICTSFGLWMSVLRSTTVPDTLILGIHGAPRQATPYMDRPVQMMVEDSVRYRHPNNGAGEEFAKGFPPGQGAFPLEENNHATFVSMYHQLDCMDTFGRALTTTSHRAGWKRLQHCLNYLREVALCQADKTLEAGNFSERDFRIERQGAGHVCRDWEYLHKAVQSNWVRWRRVWNSEKHTHDGN</sequence>
<protein>
    <recommendedName>
        <fullName evidence="5">Oxidase ustYa</fullName>
    </recommendedName>
</protein>
<evidence type="ECO:0000313" key="4">
    <source>
        <dbReference type="Proteomes" id="UP001215280"/>
    </source>
</evidence>
<accession>A0AAD7I7F4</accession>
<dbReference type="AlphaFoldDB" id="A0AAD7I7F4"/>
<proteinExistence type="inferred from homology"/>
<dbReference type="Proteomes" id="UP001215280">
    <property type="component" value="Unassembled WGS sequence"/>
</dbReference>
<comment type="similarity">
    <text evidence="1">Belongs to the ustYa family.</text>
</comment>
<gene>
    <name evidence="3" type="ORF">DFH07DRAFT_842766</name>
</gene>
<dbReference type="Pfam" id="PF11807">
    <property type="entry name" value="UstYa"/>
    <property type="match status" value="1"/>
</dbReference>
<evidence type="ECO:0000313" key="3">
    <source>
        <dbReference type="EMBL" id="KAJ7736770.1"/>
    </source>
</evidence>
<organism evidence="3 4">
    <name type="scientific">Mycena maculata</name>
    <dbReference type="NCBI Taxonomy" id="230809"/>
    <lineage>
        <taxon>Eukaryota</taxon>
        <taxon>Fungi</taxon>
        <taxon>Dikarya</taxon>
        <taxon>Basidiomycota</taxon>
        <taxon>Agaricomycotina</taxon>
        <taxon>Agaricomycetes</taxon>
        <taxon>Agaricomycetidae</taxon>
        <taxon>Agaricales</taxon>
        <taxon>Marasmiineae</taxon>
        <taxon>Mycenaceae</taxon>
        <taxon>Mycena</taxon>
    </lineage>
</organism>
<dbReference type="InterPro" id="IPR021765">
    <property type="entry name" value="UstYa-like"/>
</dbReference>
<dbReference type="PANTHER" id="PTHR33365:SF13">
    <property type="entry name" value="TAT PATHWAY SIGNAL SEQUENCE"/>
    <property type="match status" value="1"/>
</dbReference>
<keyword evidence="2" id="KW-0472">Membrane</keyword>
<dbReference type="GO" id="GO:0043386">
    <property type="term" value="P:mycotoxin biosynthetic process"/>
    <property type="evidence" value="ECO:0007669"/>
    <property type="project" value="InterPro"/>
</dbReference>
<dbReference type="PANTHER" id="PTHR33365">
    <property type="entry name" value="YALI0B05434P"/>
    <property type="match status" value="1"/>
</dbReference>
<reference evidence="3" key="1">
    <citation type="submission" date="2023-03" db="EMBL/GenBank/DDBJ databases">
        <title>Massive genome expansion in bonnet fungi (Mycena s.s.) driven by repeated elements and novel gene families across ecological guilds.</title>
        <authorList>
            <consortium name="Lawrence Berkeley National Laboratory"/>
            <person name="Harder C.B."/>
            <person name="Miyauchi S."/>
            <person name="Viragh M."/>
            <person name="Kuo A."/>
            <person name="Thoen E."/>
            <person name="Andreopoulos B."/>
            <person name="Lu D."/>
            <person name="Skrede I."/>
            <person name="Drula E."/>
            <person name="Henrissat B."/>
            <person name="Morin E."/>
            <person name="Kohler A."/>
            <person name="Barry K."/>
            <person name="LaButti K."/>
            <person name="Morin E."/>
            <person name="Salamov A."/>
            <person name="Lipzen A."/>
            <person name="Mereny Z."/>
            <person name="Hegedus B."/>
            <person name="Baldrian P."/>
            <person name="Stursova M."/>
            <person name="Weitz H."/>
            <person name="Taylor A."/>
            <person name="Grigoriev I.V."/>
            <person name="Nagy L.G."/>
            <person name="Martin F."/>
            <person name="Kauserud H."/>
        </authorList>
    </citation>
    <scope>NUCLEOTIDE SEQUENCE</scope>
    <source>
        <strain evidence="3">CBHHK188m</strain>
    </source>
</reference>
<keyword evidence="2" id="KW-1133">Transmembrane helix</keyword>
<comment type="caution">
    <text evidence="3">The sequence shown here is derived from an EMBL/GenBank/DDBJ whole genome shotgun (WGS) entry which is preliminary data.</text>
</comment>
<evidence type="ECO:0000256" key="1">
    <source>
        <dbReference type="ARBA" id="ARBA00035112"/>
    </source>
</evidence>
<name>A0AAD7I7F4_9AGAR</name>
<evidence type="ECO:0000256" key="2">
    <source>
        <dbReference type="SAM" id="Phobius"/>
    </source>
</evidence>
<keyword evidence="2" id="KW-0812">Transmembrane</keyword>
<feature type="transmembrane region" description="Helical" evidence="2">
    <location>
        <begin position="7"/>
        <end position="28"/>
    </location>
</feature>
<evidence type="ECO:0008006" key="5">
    <source>
        <dbReference type="Google" id="ProtNLM"/>
    </source>
</evidence>